<dbReference type="Proteomes" id="UP001162501">
    <property type="component" value="Chromosome 26"/>
</dbReference>
<protein>
    <submittedName>
        <fullName evidence="1">Uncharacterized protein</fullName>
    </submittedName>
</protein>
<dbReference type="EMBL" id="OX596110">
    <property type="protein sequence ID" value="CAN0348412.1"/>
    <property type="molecule type" value="Genomic_DNA"/>
</dbReference>
<reference evidence="1" key="1">
    <citation type="submission" date="2023-05" db="EMBL/GenBank/DDBJ databases">
        <authorList>
            <consortium name="ELIXIR-Norway"/>
        </authorList>
    </citation>
    <scope>NUCLEOTIDE SEQUENCE</scope>
</reference>
<evidence type="ECO:0000313" key="2">
    <source>
        <dbReference type="Proteomes" id="UP001162501"/>
    </source>
</evidence>
<accession>A0AC59ZAU5</accession>
<name>A0AC59ZAU5_RANTA</name>
<evidence type="ECO:0000313" key="1">
    <source>
        <dbReference type="EMBL" id="CAN0348412.1"/>
    </source>
</evidence>
<organism evidence="1 2">
    <name type="scientific">Rangifer tarandus platyrhynchus</name>
    <name type="common">Svalbard reindeer</name>
    <dbReference type="NCBI Taxonomy" id="3082113"/>
    <lineage>
        <taxon>Eukaryota</taxon>
        <taxon>Metazoa</taxon>
        <taxon>Chordata</taxon>
        <taxon>Craniata</taxon>
        <taxon>Vertebrata</taxon>
        <taxon>Euteleostomi</taxon>
        <taxon>Mammalia</taxon>
        <taxon>Eutheria</taxon>
        <taxon>Laurasiatheria</taxon>
        <taxon>Artiodactyla</taxon>
        <taxon>Ruminantia</taxon>
        <taxon>Pecora</taxon>
        <taxon>Cervidae</taxon>
        <taxon>Odocoileinae</taxon>
        <taxon>Rangifer</taxon>
    </lineage>
</organism>
<reference evidence="1" key="2">
    <citation type="submission" date="2025-03" db="EMBL/GenBank/DDBJ databases">
        <authorList>
            <consortium name="ELIXIR-Norway"/>
            <consortium name="Elixir Norway"/>
        </authorList>
    </citation>
    <scope>NUCLEOTIDE SEQUENCE</scope>
</reference>
<sequence length="234" mass="23861">MVRRLPGQRGPGAGPGGARTPGGHSGGTGIGHCASAPSLRPHPGTTPGPFRDNGLPFCPSLLREEAEGAEGRPSLLRAPGCPAARCEGSSRESPRSREEGRRAAHDRAPSGEHEALGATSWRVEGPLCTQPPAQRSAPAWGLGGRLSRGGAATPRLPASRPAPPRCGHLARGRAGCLPGTMARTLAGPGPLLGSEGSGRRHCSSRSSRHPASLALQPALSQSESRSGGEKRKPG</sequence>
<gene>
    <name evidence="1" type="ORF">MRATA1EN22A_LOCUS16210</name>
</gene>
<proteinExistence type="predicted"/>